<feature type="transmembrane region" description="Helical" evidence="7">
    <location>
        <begin position="429"/>
        <end position="454"/>
    </location>
</feature>
<dbReference type="GO" id="GO:0098797">
    <property type="term" value="C:plasma membrane protein complex"/>
    <property type="evidence" value="ECO:0007669"/>
    <property type="project" value="TreeGrafter"/>
</dbReference>
<feature type="transmembrane region" description="Helical" evidence="7">
    <location>
        <begin position="483"/>
        <end position="509"/>
    </location>
</feature>
<dbReference type="Pfam" id="PF12704">
    <property type="entry name" value="MacB_PCD"/>
    <property type="match status" value="1"/>
</dbReference>
<feature type="transmembrane region" description="Helical" evidence="7">
    <location>
        <begin position="6"/>
        <end position="27"/>
    </location>
</feature>
<dbReference type="PANTHER" id="PTHR30489:SF0">
    <property type="entry name" value="LIPOPROTEIN-RELEASING SYSTEM TRANSMEMBRANE PROTEIN LOLE"/>
    <property type="match status" value="1"/>
</dbReference>
<sequence length="564" mass="60080">MSAEQVPFLVLRVLSVSAAVWLAVLGFRRLRAGSARGIGWLFGSLTGFAFTVLSYFAARAPRERFAPFKLKDEIVGFSALLTGVLFLVAVLAALLPVILDVLERRGFSSYVGARHVRATKSGFLTVISVLSMAGVAVSSCALCSVTSIMGGFGADLKRKILGNNAHIVVDVTRPGGYGDWEDKLDGIRLAVAPKGGAATPVVAGDAMGSSASNTAGALVRGIDTNTIAQVIDLKQNIEVGNFDWLDDPDKLADLPADTIIGRGPGGEPYFKGPDLRASADLDPAVKAALRKDVKVLPGVIIGKELAKSLHVLVGDEITLLSPMGELGPMGVMPRTRRFRVAAIFYSGMYEYDATHAYIRLDVAQSFFSMGDHISQIDVRVPDPERVAEVTPLVEAAAVKLSEEGKEPLRVRDWVEMNKNLFSALKLEKIATFIILSIAIAVASFCIVCTLLLMVTEKGKEIAILKALGASDGAIMRIFMLEGVIIGGIGTVFGVGTAFAACSGLARFGVRLDPEVYYIDRLPVNVNEGDYAMVAVAALIICTIATLYPARAASRLSPVDGLRYE</sequence>
<organism evidence="10 11">
    <name type="scientific">Polyangium spumosum</name>
    <dbReference type="NCBI Taxonomy" id="889282"/>
    <lineage>
        <taxon>Bacteria</taxon>
        <taxon>Pseudomonadati</taxon>
        <taxon>Myxococcota</taxon>
        <taxon>Polyangia</taxon>
        <taxon>Polyangiales</taxon>
        <taxon>Polyangiaceae</taxon>
        <taxon>Polyangium</taxon>
    </lineage>
</organism>
<keyword evidence="11" id="KW-1185">Reference proteome</keyword>
<feature type="domain" description="ABC3 transporter permease C-terminal" evidence="8">
    <location>
        <begin position="433"/>
        <end position="557"/>
    </location>
</feature>
<evidence type="ECO:0000256" key="2">
    <source>
        <dbReference type="ARBA" id="ARBA00005236"/>
    </source>
</evidence>
<protein>
    <submittedName>
        <fullName evidence="10">FtsX-like permease family protein</fullName>
    </submittedName>
</protein>
<evidence type="ECO:0000256" key="1">
    <source>
        <dbReference type="ARBA" id="ARBA00004651"/>
    </source>
</evidence>
<comment type="caution">
    <text evidence="10">The sequence shown here is derived from an EMBL/GenBank/DDBJ whole genome shotgun (WGS) entry which is preliminary data.</text>
</comment>
<evidence type="ECO:0000256" key="7">
    <source>
        <dbReference type="SAM" id="Phobius"/>
    </source>
</evidence>
<dbReference type="AlphaFoldDB" id="A0A6N7PUN0"/>
<feature type="transmembrane region" description="Helical" evidence="7">
    <location>
        <begin position="529"/>
        <end position="547"/>
    </location>
</feature>
<comment type="similarity">
    <text evidence="2">Belongs to the ABC-4 integral membrane protein family. LolC/E subfamily.</text>
</comment>
<keyword evidence="5 7" id="KW-1133">Transmembrane helix</keyword>
<comment type="subcellular location">
    <subcellularLocation>
        <location evidence="1">Cell membrane</location>
        <topology evidence="1">Multi-pass membrane protein</topology>
    </subcellularLocation>
</comment>
<dbReference type="InterPro" id="IPR051447">
    <property type="entry name" value="Lipoprotein-release_system"/>
</dbReference>
<accession>A0A6N7PUN0</accession>
<dbReference type="GO" id="GO:0044874">
    <property type="term" value="P:lipoprotein localization to outer membrane"/>
    <property type="evidence" value="ECO:0007669"/>
    <property type="project" value="TreeGrafter"/>
</dbReference>
<reference evidence="10 11" key="1">
    <citation type="submission" date="2019-10" db="EMBL/GenBank/DDBJ databases">
        <title>A soil myxobacterium in the family Polyangiaceae.</title>
        <authorList>
            <person name="Li Y."/>
            <person name="Wang J."/>
        </authorList>
    </citation>
    <scope>NUCLEOTIDE SEQUENCE [LARGE SCALE GENOMIC DNA]</scope>
    <source>
        <strain evidence="10 11">DSM 14734</strain>
    </source>
</reference>
<keyword evidence="6 7" id="KW-0472">Membrane</keyword>
<dbReference type="OrthoDB" id="9808461at2"/>
<dbReference type="PANTHER" id="PTHR30489">
    <property type="entry name" value="LIPOPROTEIN-RELEASING SYSTEM TRANSMEMBRANE PROTEIN LOLE"/>
    <property type="match status" value="1"/>
</dbReference>
<gene>
    <name evidence="10" type="ORF">GF068_29075</name>
</gene>
<evidence type="ECO:0000256" key="3">
    <source>
        <dbReference type="ARBA" id="ARBA00022475"/>
    </source>
</evidence>
<dbReference type="Pfam" id="PF02687">
    <property type="entry name" value="FtsX"/>
    <property type="match status" value="1"/>
</dbReference>
<dbReference type="Proteomes" id="UP000440224">
    <property type="component" value="Unassembled WGS sequence"/>
</dbReference>
<keyword evidence="3" id="KW-1003">Cell membrane</keyword>
<evidence type="ECO:0000313" key="11">
    <source>
        <dbReference type="Proteomes" id="UP000440224"/>
    </source>
</evidence>
<evidence type="ECO:0000256" key="6">
    <source>
        <dbReference type="ARBA" id="ARBA00023136"/>
    </source>
</evidence>
<evidence type="ECO:0000259" key="8">
    <source>
        <dbReference type="Pfam" id="PF02687"/>
    </source>
</evidence>
<evidence type="ECO:0000256" key="5">
    <source>
        <dbReference type="ARBA" id="ARBA00022989"/>
    </source>
</evidence>
<name>A0A6N7PUN0_9BACT</name>
<keyword evidence="4 7" id="KW-0812">Transmembrane</keyword>
<dbReference type="InterPro" id="IPR003838">
    <property type="entry name" value="ABC3_permease_C"/>
</dbReference>
<feature type="transmembrane region" description="Helical" evidence="7">
    <location>
        <begin position="39"/>
        <end position="57"/>
    </location>
</feature>
<dbReference type="EMBL" id="WJIE01000009">
    <property type="protein sequence ID" value="MRG95942.1"/>
    <property type="molecule type" value="Genomic_DNA"/>
</dbReference>
<evidence type="ECO:0000259" key="9">
    <source>
        <dbReference type="Pfam" id="PF12704"/>
    </source>
</evidence>
<dbReference type="InterPro" id="IPR025857">
    <property type="entry name" value="MacB_PCD"/>
</dbReference>
<dbReference type="RefSeq" id="WP_153822747.1">
    <property type="nucleotide sequence ID" value="NZ_WJIE01000009.1"/>
</dbReference>
<feature type="domain" description="MacB-like periplasmic core" evidence="9">
    <location>
        <begin position="128"/>
        <end position="394"/>
    </location>
</feature>
<feature type="transmembrane region" description="Helical" evidence="7">
    <location>
        <begin position="77"/>
        <end position="102"/>
    </location>
</feature>
<evidence type="ECO:0000313" key="10">
    <source>
        <dbReference type="EMBL" id="MRG95942.1"/>
    </source>
</evidence>
<evidence type="ECO:0000256" key="4">
    <source>
        <dbReference type="ARBA" id="ARBA00022692"/>
    </source>
</evidence>
<feature type="transmembrane region" description="Helical" evidence="7">
    <location>
        <begin position="123"/>
        <end position="149"/>
    </location>
</feature>
<proteinExistence type="inferred from homology"/>